<evidence type="ECO:0000313" key="2">
    <source>
        <dbReference type="EMBL" id="ABP81718.1"/>
    </source>
</evidence>
<accession>A4VRW7</accession>
<dbReference type="eggNOG" id="COG0456">
    <property type="taxonomic scope" value="Bacteria"/>
</dbReference>
<dbReference type="Proteomes" id="UP000000233">
    <property type="component" value="Chromosome"/>
</dbReference>
<dbReference type="SUPFAM" id="SSF55729">
    <property type="entry name" value="Acyl-CoA N-acyltransferases (Nat)"/>
    <property type="match status" value="1"/>
</dbReference>
<dbReference type="InterPro" id="IPR032900">
    <property type="entry name" value="PanZ"/>
</dbReference>
<dbReference type="KEGG" id="psa:PST_4095"/>
<dbReference type="Pfam" id="PF12568">
    <property type="entry name" value="PanZ"/>
    <property type="match status" value="1"/>
</dbReference>
<dbReference type="InterPro" id="IPR040448">
    <property type="entry name" value="PanZ_GNAT"/>
</dbReference>
<proteinExistence type="predicted"/>
<dbReference type="AlphaFoldDB" id="A4VRW7"/>
<organism evidence="2 3">
    <name type="scientific">Stutzerimonas stutzeri (strain A1501)</name>
    <name type="common">Pseudomonas stutzeri</name>
    <dbReference type="NCBI Taxonomy" id="379731"/>
    <lineage>
        <taxon>Bacteria</taxon>
        <taxon>Pseudomonadati</taxon>
        <taxon>Pseudomonadota</taxon>
        <taxon>Gammaproteobacteria</taxon>
        <taxon>Pseudomonadales</taxon>
        <taxon>Pseudomonadaceae</taxon>
        <taxon>Stutzerimonas</taxon>
    </lineage>
</organism>
<gene>
    <name evidence="2" type="ordered locus">PST_4095</name>
</gene>
<keyword evidence="3" id="KW-1185">Reference proteome</keyword>
<dbReference type="NCBIfam" id="NF033213">
    <property type="entry name" value="matur_PanM"/>
    <property type="match status" value="1"/>
</dbReference>
<name>A4VRW7_STUS1</name>
<dbReference type="InterPro" id="IPR000182">
    <property type="entry name" value="GNAT_dom"/>
</dbReference>
<feature type="domain" description="N-acetyltransferase" evidence="1">
    <location>
        <begin position="19"/>
        <end position="145"/>
    </location>
</feature>
<protein>
    <submittedName>
        <fullName evidence="2">Acetyltransferase</fullName>
    </submittedName>
</protein>
<reference evidence="2 3" key="1">
    <citation type="journal article" date="2008" name="Proc. Natl. Acad. Sci. U.S.A.">
        <title>Nitrogen fixation island and rhizosphere competence traits in the genome of root-associated Pseudomonas stutzeri A1501.</title>
        <authorList>
            <person name="Yan Y."/>
            <person name="Yang J."/>
            <person name="Dou Y."/>
            <person name="Chen M."/>
            <person name="Ping S."/>
            <person name="Peng J."/>
            <person name="Lu W."/>
            <person name="Zhang W."/>
            <person name="Yao Z."/>
            <person name="Li H."/>
            <person name="Liu W."/>
            <person name="He S."/>
            <person name="Geng L."/>
            <person name="Zhang X."/>
            <person name="Yang F."/>
            <person name="Yu H."/>
            <person name="Zhan Y."/>
            <person name="Li D."/>
            <person name="Lin Z."/>
            <person name="Wang Y."/>
            <person name="Elmerich C."/>
            <person name="Lin M."/>
            <person name="Jin Q."/>
        </authorList>
    </citation>
    <scope>NUCLEOTIDE SEQUENCE [LARGE SCALE GENOMIC DNA]</scope>
    <source>
        <strain evidence="2 3">A1501</strain>
    </source>
</reference>
<dbReference type="GO" id="GO:0031638">
    <property type="term" value="P:zymogen activation"/>
    <property type="evidence" value="ECO:0007669"/>
    <property type="project" value="InterPro"/>
</dbReference>
<evidence type="ECO:0000259" key="1">
    <source>
        <dbReference type="PROSITE" id="PS51186"/>
    </source>
</evidence>
<dbReference type="PROSITE" id="PS51186">
    <property type="entry name" value="GNAT"/>
    <property type="match status" value="1"/>
</dbReference>
<dbReference type="HOGENOM" id="CLU_153853_0_0_6"/>
<dbReference type="EMBL" id="CP000304">
    <property type="protein sequence ID" value="ABP81718.1"/>
    <property type="molecule type" value="Genomic_DNA"/>
</dbReference>
<dbReference type="InterPro" id="IPR016181">
    <property type="entry name" value="Acyl_CoA_acyltransferase"/>
</dbReference>
<dbReference type="Gene3D" id="3.40.630.30">
    <property type="match status" value="1"/>
</dbReference>
<sequence length="145" mass="15624">MLAGIPPSRRKVAMPVYVESVTQPSPQDLTDLAKIYADAPDWLLAPYSSADTLIAAALADGSLIAGRFNDRLLGAALLQRGDDAWRLSHLCVRKLTRKRGVGRRLLEETQRQASEAGKPLRLAAPAGHLEASALAARTHLPLDPL</sequence>
<dbReference type="CDD" id="cd04301">
    <property type="entry name" value="NAT_SF"/>
    <property type="match status" value="1"/>
</dbReference>
<evidence type="ECO:0000313" key="3">
    <source>
        <dbReference type="Proteomes" id="UP000000233"/>
    </source>
</evidence>
<dbReference type="GO" id="GO:0015940">
    <property type="term" value="P:pantothenate biosynthetic process"/>
    <property type="evidence" value="ECO:0007669"/>
    <property type="project" value="InterPro"/>
</dbReference>
<dbReference type="GO" id="GO:0016747">
    <property type="term" value="F:acyltransferase activity, transferring groups other than amino-acyl groups"/>
    <property type="evidence" value="ECO:0007669"/>
    <property type="project" value="InterPro"/>
</dbReference>